<accession>A0A8C6K9K6</accession>
<dbReference type="AlphaFoldDB" id="A0A8C6K9K6"/>
<feature type="transmembrane region" description="Helical" evidence="12">
    <location>
        <begin position="130"/>
        <end position="151"/>
    </location>
</feature>
<comment type="function">
    <text evidence="11">Functions as an ammonia transporter. May play a role in the elimination of ammonia in the gill.</text>
</comment>
<evidence type="ECO:0000256" key="5">
    <source>
        <dbReference type="ARBA" id="ARBA00022475"/>
    </source>
</evidence>
<dbReference type="Proteomes" id="UP000694548">
    <property type="component" value="Chromosome sgr07"/>
</dbReference>
<feature type="transmembrane region" description="Helical" evidence="12">
    <location>
        <begin position="232"/>
        <end position="252"/>
    </location>
</feature>
<evidence type="ECO:0000256" key="11">
    <source>
        <dbReference type="ARBA" id="ARBA00025220"/>
    </source>
</evidence>
<evidence type="ECO:0000313" key="15">
    <source>
        <dbReference type="Proteomes" id="UP000694548"/>
    </source>
</evidence>
<dbReference type="Ensembl" id="ENSNFUT00015002325.1">
    <property type="protein sequence ID" value="ENSNFUP00015002172.1"/>
    <property type="gene ID" value="ENSNFUG00015001042.1"/>
</dbReference>
<feature type="transmembrane region" description="Helical" evidence="12">
    <location>
        <begin position="45"/>
        <end position="63"/>
    </location>
</feature>
<dbReference type="FunFam" id="1.10.3430.10:FF:000001">
    <property type="entry name" value="Ammonium transporter Rh type C"/>
    <property type="match status" value="1"/>
</dbReference>
<reference evidence="14" key="2">
    <citation type="submission" date="2025-08" db="UniProtKB">
        <authorList>
            <consortium name="Ensembl"/>
        </authorList>
    </citation>
    <scope>IDENTIFICATION</scope>
</reference>
<dbReference type="GeneTree" id="ENSGT00950000182844"/>
<evidence type="ECO:0000256" key="3">
    <source>
        <dbReference type="ARBA" id="ARBA00011233"/>
    </source>
</evidence>
<evidence type="ECO:0000259" key="13">
    <source>
        <dbReference type="Pfam" id="PF00909"/>
    </source>
</evidence>
<evidence type="ECO:0000313" key="14">
    <source>
        <dbReference type="Ensembl" id="ENSNFUP00015002172.1"/>
    </source>
</evidence>
<dbReference type="PRINTS" id="PR00342">
    <property type="entry name" value="RHESUSRHD"/>
</dbReference>
<evidence type="ECO:0000256" key="10">
    <source>
        <dbReference type="ARBA" id="ARBA00023180"/>
    </source>
</evidence>
<comment type="subunit">
    <text evidence="3">Homotrimer.</text>
</comment>
<keyword evidence="15" id="KW-1185">Reference proteome</keyword>
<name>A0A8C6K9K6_NOTFU</name>
<protein>
    <submittedName>
        <fullName evidence="14">Rh family, C glycoprotein, like 1</fullName>
    </submittedName>
</protein>
<reference evidence="14" key="3">
    <citation type="submission" date="2025-09" db="UniProtKB">
        <authorList>
            <consortium name="Ensembl"/>
        </authorList>
    </citation>
    <scope>IDENTIFICATION</scope>
</reference>
<keyword evidence="10" id="KW-0325">Glycoprotein</keyword>
<feature type="domain" description="Ammonium transporter AmtB-like" evidence="13">
    <location>
        <begin position="30"/>
        <end position="416"/>
    </location>
</feature>
<keyword evidence="8 12" id="KW-0472">Membrane</keyword>
<dbReference type="PANTHER" id="PTHR11730:SF30">
    <property type="entry name" value="AMMONIUM TRANSPORTER RH TYPE C"/>
    <property type="match status" value="1"/>
</dbReference>
<dbReference type="Gene3D" id="1.10.3430.10">
    <property type="entry name" value="Ammonium transporter AmtB like domains"/>
    <property type="match status" value="1"/>
</dbReference>
<keyword evidence="7 12" id="KW-1133">Transmembrane helix</keyword>
<evidence type="ECO:0000256" key="12">
    <source>
        <dbReference type="SAM" id="Phobius"/>
    </source>
</evidence>
<keyword evidence="5" id="KW-1003">Cell membrane</keyword>
<dbReference type="SUPFAM" id="SSF111352">
    <property type="entry name" value="Ammonium transporter"/>
    <property type="match status" value="1"/>
</dbReference>
<feature type="transmembrane region" description="Helical" evidence="12">
    <location>
        <begin position="322"/>
        <end position="343"/>
    </location>
</feature>
<evidence type="ECO:0000256" key="1">
    <source>
        <dbReference type="ARBA" id="ARBA00004651"/>
    </source>
</evidence>
<keyword evidence="6 12" id="KW-0812">Transmembrane</keyword>
<dbReference type="PANTHER" id="PTHR11730">
    <property type="entry name" value="AMMONIUM TRANSPORTER"/>
    <property type="match status" value="1"/>
</dbReference>
<comment type="similarity">
    <text evidence="2">Belongs to the ammonium transporter (TC 2.A.49) family. Rh subfamily.</text>
</comment>
<dbReference type="GO" id="GO:0097272">
    <property type="term" value="P:ammonium homeostasis"/>
    <property type="evidence" value="ECO:0007669"/>
    <property type="project" value="TreeGrafter"/>
</dbReference>
<evidence type="ECO:0000256" key="7">
    <source>
        <dbReference type="ARBA" id="ARBA00022989"/>
    </source>
</evidence>
<evidence type="ECO:0000256" key="4">
    <source>
        <dbReference type="ARBA" id="ARBA00022448"/>
    </source>
</evidence>
<dbReference type="InterPro" id="IPR002229">
    <property type="entry name" value="RhesusRHD"/>
</dbReference>
<reference evidence="14" key="1">
    <citation type="submission" date="2014-08" db="EMBL/GenBank/DDBJ databases">
        <authorList>
            <person name="Senf B."/>
            <person name="Petzold A."/>
            <person name="Downie B.R."/>
            <person name="Koch P."/>
            <person name="Platzer M."/>
        </authorList>
    </citation>
    <scope>NUCLEOTIDE SEQUENCE [LARGE SCALE GENOMIC DNA]</scope>
    <source>
        <strain evidence="14">GRZ</strain>
    </source>
</reference>
<organism evidence="14 15">
    <name type="scientific">Nothobranchius furzeri</name>
    <name type="common">Turquoise killifish</name>
    <dbReference type="NCBI Taxonomy" id="105023"/>
    <lineage>
        <taxon>Eukaryota</taxon>
        <taxon>Metazoa</taxon>
        <taxon>Chordata</taxon>
        <taxon>Craniata</taxon>
        <taxon>Vertebrata</taxon>
        <taxon>Euteleostomi</taxon>
        <taxon>Actinopterygii</taxon>
        <taxon>Neopterygii</taxon>
        <taxon>Teleostei</taxon>
        <taxon>Neoteleostei</taxon>
        <taxon>Acanthomorphata</taxon>
        <taxon>Ovalentaria</taxon>
        <taxon>Atherinomorphae</taxon>
        <taxon>Cyprinodontiformes</taxon>
        <taxon>Nothobranchiidae</taxon>
        <taxon>Nothobranchius</taxon>
    </lineage>
</organism>
<sequence>MVLLFGIFIRYNEEADAHWVEHKQQHNLTDIDNDFYFRYPSFQDVHVMIFVGFGFLMTFLKRYSFGGVGFNFLIAAFGLQWALLMQGWFHSLDQDTGKIYIGIENLINADFCVAGCLIAYGALLGKVSPVQLMVVTLFGITLYAVEEYIILNLLHCRDAGGSMVIHCFGGYYGLAISWVLYRPNLHQSKHNEGSVYHSDVFAMIGTLFLWMFWPSFNSAITNHGDGQHRAVINTYIALAASVVTAVAISSMFHSKGKLDMVHIQNATLAGGVAMGTSAEFMISPYGALIVGFFMGIISTFGYVIVTPFLAKSLKLQDTCGVHNLHAVPGMLGGFIAAIVAAFASDSVYSHQGLINTFDLTGEYASRTMSTQGGYQAAGTCVAMAFGLIGGAIVGLILKLPIWGDPADDNCFDDEAYWEVRSSLSFYLNEMCFVV</sequence>
<gene>
    <name evidence="14" type="primary">RHCG</name>
    <name evidence="14" type="synonym">rhcga</name>
</gene>
<evidence type="ECO:0000256" key="2">
    <source>
        <dbReference type="ARBA" id="ARBA00011036"/>
    </source>
</evidence>
<evidence type="ECO:0000256" key="8">
    <source>
        <dbReference type="ARBA" id="ARBA00023136"/>
    </source>
</evidence>
<dbReference type="GO" id="GO:0005886">
    <property type="term" value="C:plasma membrane"/>
    <property type="evidence" value="ECO:0007669"/>
    <property type="project" value="UniProtKB-SubCell"/>
</dbReference>
<feature type="transmembrane region" description="Helical" evidence="12">
    <location>
        <begin position="201"/>
        <end position="220"/>
    </location>
</feature>
<keyword evidence="9" id="KW-0924">Ammonia transport</keyword>
<evidence type="ECO:0000256" key="9">
    <source>
        <dbReference type="ARBA" id="ARBA00023177"/>
    </source>
</evidence>
<dbReference type="Pfam" id="PF00909">
    <property type="entry name" value="Ammonium_transp"/>
    <property type="match status" value="1"/>
</dbReference>
<evidence type="ECO:0000256" key="6">
    <source>
        <dbReference type="ARBA" id="ARBA00022692"/>
    </source>
</evidence>
<feature type="transmembrane region" description="Helical" evidence="12">
    <location>
        <begin position="376"/>
        <end position="397"/>
    </location>
</feature>
<feature type="transmembrane region" description="Helical" evidence="12">
    <location>
        <begin position="163"/>
        <end position="181"/>
    </location>
</feature>
<keyword evidence="4" id="KW-0813">Transport</keyword>
<dbReference type="InterPro" id="IPR024041">
    <property type="entry name" value="NH4_transpt_AmtB-like_dom"/>
</dbReference>
<comment type="subcellular location">
    <subcellularLocation>
        <location evidence="1">Cell membrane</location>
        <topology evidence="1">Multi-pass membrane protein</topology>
    </subcellularLocation>
</comment>
<dbReference type="InterPro" id="IPR029020">
    <property type="entry name" value="Ammonium/urea_transptr"/>
</dbReference>
<proteinExistence type="inferred from homology"/>
<feature type="transmembrane region" description="Helical" evidence="12">
    <location>
        <begin position="285"/>
        <end position="310"/>
    </location>
</feature>
<feature type="transmembrane region" description="Helical" evidence="12">
    <location>
        <begin position="69"/>
        <end position="89"/>
    </location>
</feature>
<dbReference type="GO" id="GO:0008519">
    <property type="term" value="F:ammonium channel activity"/>
    <property type="evidence" value="ECO:0007669"/>
    <property type="project" value="InterPro"/>
</dbReference>